<comment type="caution">
    <text evidence="1">The sequence shown here is derived from an EMBL/GenBank/DDBJ whole genome shotgun (WGS) entry which is preliminary data.</text>
</comment>
<dbReference type="EMBL" id="JANSHE010002536">
    <property type="protein sequence ID" value="KAJ2991124.1"/>
    <property type="molecule type" value="Genomic_DNA"/>
</dbReference>
<organism evidence="1 2">
    <name type="scientific">Trametes sanguinea</name>
    <dbReference type="NCBI Taxonomy" id="158606"/>
    <lineage>
        <taxon>Eukaryota</taxon>
        <taxon>Fungi</taxon>
        <taxon>Dikarya</taxon>
        <taxon>Basidiomycota</taxon>
        <taxon>Agaricomycotina</taxon>
        <taxon>Agaricomycetes</taxon>
        <taxon>Polyporales</taxon>
        <taxon>Polyporaceae</taxon>
        <taxon>Trametes</taxon>
    </lineage>
</organism>
<name>A0ACC1PFT5_9APHY</name>
<evidence type="ECO:0000313" key="1">
    <source>
        <dbReference type="EMBL" id="KAJ2991124.1"/>
    </source>
</evidence>
<sequence length="83" mass="9266">MLPSTQEHPSPELLGIAREGIGLPNTQYFGFGRTFRLVDLQSLKADTIHAYRLLILIGRVYCCATVQISRLDQSDDNNGWTDG</sequence>
<keyword evidence="2" id="KW-1185">Reference proteome</keyword>
<proteinExistence type="predicted"/>
<reference evidence="1" key="1">
    <citation type="submission" date="2022-08" db="EMBL/GenBank/DDBJ databases">
        <title>Genome Sequence of Pycnoporus sanguineus.</title>
        <authorList>
            <person name="Buettner E."/>
        </authorList>
    </citation>
    <scope>NUCLEOTIDE SEQUENCE</scope>
    <source>
        <strain evidence="1">CG-C14</strain>
    </source>
</reference>
<evidence type="ECO:0000313" key="2">
    <source>
        <dbReference type="Proteomes" id="UP001144978"/>
    </source>
</evidence>
<protein>
    <submittedName>
        <fullName evidence="1">Uncharacterized protein</fullName>
    </submittedName>
</protein>
<dbReference type="Proteomes" id="UP001144978">
    <property type="component" value="Unassembled WGS sequence"/>
</dbReference>
<accession>A0ACC1PFT5</accession>
<gene>
    <name evidence="1" type="ORF">NUW54_g8279</name>
</gene>